<dbReference type="InterPro" id="IPR041371">
    <property type="entry name" value="GH92_N"/>
</dbReference>
<dbReference type="GO" id="GO:0030246">
    <property type="term" value="F:carbohydrate binding"/>
    <property type="evidence" value="ECO:0007669"/>
    <property type="project" value="InterPro"/>
</dbReference>
<dbReference type="Gene3D" id="3.30.2080.10">
    <property type="entry name" value="GH92 mannosidase domain"/>
    <property type="match status" value="1"/>
</dbReference>
<dbReference type="OrthoDB" id="9804511at2"/>
<dbReference type="SUPFAM" id="SSF48208">
    <property type="entry name" value="Six-hairpin glycosidases"/>
    <property type="match status" value="1"/>
</dbReference>
<keyword evidence="4" id="KW-1185">Reference proteome</keyword>
<gene>
    <name evidence="3" type="ORF">SAMN05421767_11311</name>
</gene>
<dbReference type="InterPro" id="IPR012939">
    <property type="entry name" value="Glyco_hydro_92"/>
</dbReference>
<evidence type="ECO:0000259" key="1">
    <source>
        <dbReference type="Pfam" id="PF07971"/>
    </source>
</evidence>
<dbReference type="Gene3D" id="1.20.1610.10">
    <property type="entry name" value="alpha-1,2-mannosidases domains"/>
    <property type="match status" value="1"/>
</dbReference>
<dbReference type="GO" id="GO:0006516">
    <property type="term" value="P:glycoprotein catabolic process"/>
    <property type="evidence" value="ECO:0007669"/>
    <property type="project" value="TreeGrafter"/>
</dbReference>
<proteinExistence type="predicted"/>
<organism evidence="3 4">
    <name type="scientific">Granulicatella balaenopterae</name>
    <dbReference type="NCBI Taxonomy" id="137733"/>
    <lineage>
        <taxon>Bacteria</taxon>
        <taxon>Bacillati</taxon>
        <taxon>Bacillota</taxon>
        <taxon>Bacilli</taxon>
        <taxon>Lactobacillales</taxon>
        <taxon>Carnobacteriaceae</taxon>
        <taxon>Granulicatella</taxon>
    </lineage>
</organism>
<dbReference type="NCBIfam" id="TIGR01180">
    <property type="entry name" value="aman2_put"/>
    <property type="match status" value="1"/>
</dbReference>
<evidence type="ECO:0000313" key="4">
    <source>
        <dbReference type="Proteomes" id="UP000198556"/>
    </source>
</evidence>
<dbReference type="STRING" id="137733.SAMN05421767_11311"/>
<evidence type="ECO:0000259" key="2">
    <source>
        <dbReference type="Pfam" id="PF17678"/>
    </source>
</evidence>
<dbReference type="Gene3D" id="1.20.1050.60">
    <property type="entry name" value="alpha-1,2-mannosidase"/>
    <property type="match status" value="1"/>
</dbReference>
<dbReference type="InterPro" id="IPR050883">
    <property type="entry name" value="PNGase"/>
</dbReference>
<dbReference type="Pfam" id="PF17678">
    <property type="entry name" value="Glyco_hydro_92N"/>
    <property type="match status" value="1"/>
</dbReference>
<dbReference type="GO" id="GO:0005975">
    <property type="term" value="P:carbohydrate metabolic process"/>
    <property type="evidence" value="ECO:0007669"/>
    <property type="project" value="InterPro"/>
</dbReference>
<protein>
    <submittedName>
        <fullName evidence="3">Alpha-1,2-mannosidase, putative</fullName>
    </submittedName>
</protein>
<sequence>MIDLIDTRFGTNNSYTFSHGNCLPYTGVPFGMNYFAPQTTNSNGSWWFHPDDRTFQGIRLTHQPSPWIGDFSQLLFTPISGEIRYADLFHNQSSYRPEDAIFSPHYLKINSLRYGIESKFTPTEYGGHFKFDFSNGYGGLLLTNPGKASWSYDAESGLVTGYVETYSDCQDKEMKMYLALKADVSELNVLQKDELICDPNFTDQFYYVGFPNDIKEVNLQIASSFISPEQARLNLSRIQDTSFDDKKEAAKKLWEHYLKRIEIEDNRKDEIQKFYTIFYRVFLFPQKFYELDEDLEPIHYNTSSKNIEKGKYYTNNGFWDTYKTVYPLFSLIAPEVYVATIEGWLNHYKETGFLPKWLSPDERGMMPGTMIDAVLADAITKGIALDKADEILDAMIDSAKKEDPSGRYGRTATNEYQQLGYVPNHYSESVNQTQDYAYSDFCISRVAEVIGQKDIAKTFSERSLSYRNLIHPDHKLLVSKSTNNLWKEEFSPYHWGGDYTEGCAYQNSFAMYHDFLGFINQIGGPQEMHQLLNTLCNNGTTFDVNHYQFEIHEMSELAALDFGQIAISNQPSFHLPYLYHYIKQPNTARLLLKELQQHAFNNGYPGDEDNGSMSAWYVFNTLGFYPVTPGSGEYLIGIPYFDEVTLHLANGKSLRITAKNNSSHYYFVNRIERDDIAHDSLVFTHSDLIKGGTINFELCLVPPILTISDEDLPFSLTR</sequence>
<accession>A0A1H9KDG6</accession>
<dbReference type="PANTHER" id="PTHR12143">
    <property type="entry name" value="PEPTIDE N-GLYCANASE PNGASE -RELATED"/>
    <property type="match status" value="1"/>
</dbReference>
<dbReference type="RefSeq" id="WP_089746468.1">
    <property type="nucleotide sequence ID" value="NZ_FOGF01000013.1"/>
</dbReference>
<dbReference type="PANTHER" id="PTHR12143:SF43">
    <property type="entry name" value="PUTATIVE-RELATED"/>
    <property type="match status" value="1"/>
</dbReference>
<dbReference type="EMBL" id="FOGF01000013">
    <property type="protein sequence ID" value="SEQ97194.1"/>
    <property type="molecule type" value="Genomic_DNA"/>
</dbReference>
<feature type="domain" description="Glycosyl hydrolase family 92 N-terminal" evidence="2">
    <location>
        <begin position="5"/>
        <end position="224"/>
    </location>
</feature>
<dbReference type="AlphaFoldDB" id="A0A1H9KDG6"/>
<dbReference type="InterPro" id="IPR005887">
    <property type="entry name" value="GH92_a_mannosidase_put"/>
</dbReference>
<dbReference type="GO" id="GO:0000224">
    <property type="term" value="F:peptide-N4-(N-acetyl-beta-glucosaminyl)asparagine amidase activity"/>
    <property type="evidence" value="ECO:0007669"/>
    <property type="project" value="TreeGrafter"/>
</dbReference>
<dbReference type="Pfam" id="PF07971">
    <property type="entry name" value="Glyco_hydro_92"/>
    <property type="match status" value="1"/>
</dbReference>
<dbReference type="Proteomes" id="UP000198556">
    <property type="component" value="Unassembled WGS sequence"/>
</dbReference>
<evidence type="ECO:0000313" key="3">
    <source>
        <dbReference type="EMBL" id="SEQ97194.1"/>
    </source>
</evidence>
<name>A0A1H9KDG6_9LACT</name>
<dbReference type="InterPro" id="IPR008928">
    <property type="entry name" value="6-hairpin_glycosidase_sf"/>
</dbReference>
<feature type="domain" description="Glycosyl hydrolase family 92" evidence="1">
    <location>
        <begin position="230"/>
        <end position="698"/>
    </location>
</feature>
<reference evidence="3 4" key="1">
    <citation type="submission" date="2016-10" db="EMBL/GenBank/DDBJ databases">
        <authorList>
            <person name="de Groot N.N."/>
        </authorList>
    </citation>
    <scope>NUCLEOTIDE SEQUENCE [LARGE SCALE GENOMIC DNA]</scope>
    <source>
        <strain evidence="3 4">DSM 15827</strain>
    </source>
</reference>
<dbReference type="InterPro" id="IPR014718">
    <property type="entry name" value="GH-type_carb-bd"/>
</dbReference>
<dbReference type="Gene3D" id="2.70.98.10">
    <property type="match status" value="1"/>
</dbReference>
<dbReference type="GO" id="GO:0005829">
    <property type="term" value="C:cytosol"/>
    <property type="evidence" value="ECO:0007669"/>
    <property type="project" value="TreeGrafter"/>
</dbReference>